<dbReference type="Gene3D" id="2.170.130.10">
    <property type="entry name" value="TonB-dependent receptor, plug domain"/>
    <property type="match status" value="1"/>
</dbReference>
<protein>
    <submittedName>
        <fullName evidence="18">Ferric-pseudobactin 358 receptor</fullName>
    </submittedName>
</protein>
<dbReference type="Pfam" id="PF00593">
    <property type="entry name" value="TonB_dep_Rec_b-barrel"/>
    <property type="match status" value="1"/>
</dbReference>
<sequence length="815" mass="89760">MPTAHAVSPLARALGSLGANKMSRLGLALLLVSAQAVAQEYEFNVPAQRLDAALQALGRQAGLQVLYNPSDLSGLRSRSVSGKLELEQAISQLLDGANGIGFELQGKTLILRLQDSSSVISLDSMVVSGLALNPTTENSGSYASPAVSIGKGNKSIKEIPQSVTVVTQKRMQDQNMSTVSDVLANAPGVTSIPMFGTGEQYYSRGFFIENFQYDGVPLERQSYARGSDFTGQTAIFDRVEILRGAQGLLEGGGNPSGSVNFVRKRPTAENQVRLTAKAGSWDHYGTQADISGPIDEQGRLRGRLVLDYDTKNSFVDHVGDDRQTIYAALDYDLTEATRLGFGFSRERIDANIDVNGLPNYTDGSMPHFSRSTFLGGDWSYWDKIQETFYFDIAHQFNEDWSLNATVVNAREKNDYKYLLMAGSINPDNTSTLRGDAYVFDFFSEHWGGDVYVNGRTKVADRQLNLTFGANYSDLDSSDTFGWRQRYVPNWDIFNSPVNTNKPSDDDIYSVRRSDDGYASIQKGVYGMGQYYLTDDLSVVLGTRISSYQKAYTSNGPWGYSKAVAKESAKAIPYAGIIYDLNPEWSAYASFTKIFLPQSVRTASGSILGPKSGKSVETGLKGILNDGRLNATFALFRMEQDNIPIQDANLPDDVQEANCGGTCYHGGGKAISRGFETELSGELFDNVQVYAAYTLNLLRYQGEVPSEADDVGASVNTPKHIFRSWVDYRLPGNWSRVSVGGGVNAQSRSAGFGYYGREQSGFAVWNSRLAYRFTEELTGAMNVNNIFDRRYFKSVDYGHNYFGDPRNVLFTLTYSY</sequence>
<dbReference type="GO" id="GO:0038023">
    <property type="term" value="F:signaling receptor activity"/>
    <property type="evidence" value="ECO:0007669"/>
    <property type="project" value="InterPro"/>
</dbReference>
<dbReference type="EMBL" id="CVVU01000216">
    <property type="protein sequence ID" value="CRP33131.1"/>
    <property type="molecule type" value="Genomic_DNA"/>
</dbReference>
<keyword evidence="5" id="KW-0410">Iron transport</keyword>
<keyword evidence="6 14" id="KW-0812">Transmembrane</keyword>
<dbReference type="PANTHER" id="PTHR32552">
    <property type="entry name" value="FERRICHROME IRON RECEPTOR-RELATED"/>
    <property type="match status" value="1"/>
</dbReference>
<keyword evidence="12 18" id="KW-0675">Receptor</keyword>
<gene>
    <name evidence="18" type="primary">pupA</name>
    <name evidence="18" type="ORF">PAERUG_P19_London_7_VIM_2_05_10_04124</name>
</gene>
<evidence type="ECO:0000256" key="15">
    <source>
        <dbReference type="RuleBase" id="RU003357"/>
    </source>
</evidence>
<evidence type="ECO:0000313" key="18">
    <source>
        <dbReference type="EMBL" id="CRP33131.1"/>
    </source>
</evidence>
<evidence type="ECO:0000256" key="6">
    <source>
        <dbReference type="ARBA" id="ARBA00022692"/>
    </source>
</evidence>
<keyword evidence="13 14" id="KW-0998">Cell outer membrane</keyword>
<dbReference type="GO" id="GO:0015344">
    <property type="term" value="F:siderophore uptake transmembrane transporter activity"/>
    <property type="evidence" value="ECO:0007669"/>
    <property type="project" value="TreeGrafter"/>
</dbReference>
<dbReference type="Pfam" id="PF07660">
    <property type="entry name" value="STN"/>
    <property type="match status" value="1"/>
</dbReference>
<feature type="chain" id="PRO_5040327322" evidence="16">
    <location>
        <begin position="39"/>
        <end position="815"/>
    </location>
</feature>
<dbReference type="GO" id="GO:0009279">
    <property type="term" value="C:cell outer membrane"/>
    <property type="evidence" value="ECO:0007669"/>
    <property type="project" value="UniProtKB-SubCell"/>
</dbReference>
<dbReference type="InterPro" id="IPR012910">
    <property type="entry name" value="Plug_dom"/>
</dbReference>
<dbReference type="InterPro" id="IPR010105">
    <property type="entry name" value="TonB_sidphr_rcpt"/>
</dbReference>
<keyword evidence="4 14" id="KW-1134">Transmembrane beta strand</keyword>
<dbReference type="NCBIfam" id="TIGR01783">
    <property type="entry name" value="TonB-siderophor"/>
    <property type="match status" value="1"/>
</dbReference>
<comment type="caution">
    <text evidence="18">The sequence shown here is derived from an EMBL/GenBank/DDBJ whole genome shotgun (WGS) entry which is preliminary data.</text>
</comment>
<dbReference type="Gene3D" id="3.55.50.30">
    <property type="match status" value="1"/>
</dbReference>
<dbReference type="FunFam" id="2.170.130.10:FF:000010">
    <property type="entry name" value="Ferripyoverdine receptor"/>
    <property type="match status" value="1"/>
</dbReference>
<evidence type="ECO:0000256" key="12">
    <source>
        <dbReference type="ARBA" id="ARBA00023170"/>
    </source>
</evidence>
<evidence type="ECO:0000256" key="5">
    <source>
        <dbReference type="ARBA" id="ARBA00022496"/>
    </source>
</evidence>
<evidence type="ECO:0000256" key="2">
    <source>
        <dbReference type="ARBA" id="ARBA00009810"/>
    </source>
</evidence>
<dbReference type="Proteomes" id="UP000045039">
    <property type="component" value="Unassembled WGS sequence"/>
</dbReference>
<dbReference type="PROSITE" id="PS52016">
    <property type="entry name" value="TONB_DEPENDENT_REC_3"/>
    <property type="match status" value="1"/>
</dbReference>
<comment type="subcellular location">
    <subcellularLocation>
        <location evidence="1 14">Cell outer membrane</location>
        <topology evidence="1 14">Multi-pass membrane protein</topology>
    </subcellularLocation>
</comment>
<evidence type="ECO:0000256" key="9">
    <source>
        <dbReference type="ARBA" id="ARBA00023065"/>
    </source>
</evidence>
<dbReference type="InterPro" id="IPR011662">
    <property type="entry name" value="Secretin/TonB_short_N"/>
</dbReference>
<evidence type="ECO:0000256" key="11">
    <source>
        <dbReference type="ARBA" id="ARBA00023136"/>
    </source>
</evidence>
<dbReference type="CDD" id="cd01347">
    <property type="entry name" value="ligand_gated_channel"/>
    <property type="match status" value="1"/>
</dbReference>
<evidence type="ECO:0000256" key="16">
    <source>
        <dbReference type="SAM" id="SignalP"/>
    </source>
</evidence>
<dbReference type="SUPFAM" id="SSF56935">
    <property type="entry name" value="Porins"/>
    <property type="match status" value="1"/>
</dbReference>
<keyword evidence="3 14" id="KW-0813">Transport</keyword>
<organism evidence="18 19">
    <name type="scientific">Pseudomonas aeruginosa</name>
    <dbReference type="NCBI Taxonomy" id="287"/>
    <lineage>
        <taxon>Bacteria</taxon>
        <taxon>Pseudomonadati</taxon>
        <taxon>Pseudomonadota</taxon>
        <taxon>Gammaproteobacteria</taxon>
        <taxon>Pseudomonadales</taxon>
        <taxon>Pseudomonadaceae</taxon>
        <taxon>Pseudomonas</taxon>
    </lineage>
</organism>
<dbReference type="InterPro" id="IPR039426">
    <property type="entry name" value="TonB-dep_rcpt-like"/>
</dbReference>
<proteinExistence type="inferred from homology"/>
<feature type="signal peptide" evidence="16">
    <location>
        <begin position="1"/>
        <end position="38"/>
    </location>
</feature>
<evidence type="ECO:0000256" key="10">
    <source>
        <dbReference type="ARBA" id="ARBA00023077"/>
    </source>
</evidence>
<evidence type="ECO:0000256" key="14">
    <source>
        <dbReference type="PROSITE-ProRule" id="PRU01360"/>
    </source>
</evidence>
<evidence type="ECO:0000256" key="8">
    <source>
        <dbReference type="ARBA" id="ARBA00023004"/>
    </source>
</evidence>
<keyword evidence="10 15" id="KW-0798">TonB box</keyword>
<evidence type="ECO:0000256" key="7">
    <source>
        <dbReference type="ARBA" id="ARBA00022729"/>
    </source>
</evidence>
<keyword evidence="8" id="KW-0408">Iron</keyword>
<dbReference type="Pfam" id="PF07715">
    <property type="entry name" value="Plug"/>
    <property type="match status" value="1"/>
</dbReference>
<comment type="similarity">
    <text evidence="2 14 15">Belongs to the TonB-dependent receptor family.</text>
</comment>
<keyword evidence="11 14" id="KW-0472">Membrane</keyword>
<evidence type="ECO:0000256" key="13">
    <source>
        <dbReference type="ARBA" id="ARBA00023237"/>
    </source>
</evidence>
<dbReference type="RefSeq" id="WP_023110007.1">
    <property type="nucleotide sequence ID" value="NZ_CAADOV010000142.1"/>
</dbReference>
<dbReference type="GO" id="GO:0015891">
    <property type="term" value="P:siderophore transport"/>
    <property type="evidence" value="ECO:0007669"/>
    <property type="project" value="InterPro"/>
</dbReference>
<keyword evidence="9" id="KW-0406">Ion transport</keyword>
<evidence type="ECO:0000256" key="1">
    <source>
        <dbReference type="ARBA" id="ARBA00004571"/>
    </source>
</evidence>
<dbReference type="AlphaFoldDB" id="A0A9P1R7D6"/>
<evidence type="ECO:0000256" key="3">
    <source>
        <dbReference type="ARBA" id="ARBA00022448"/>
    </source>
</evidence>
<dbReference type="Gene3D" id="2.40.170.20">
    <property type="entry name" value="TonB-dependent receptor, beta-barrel domain"/>
    <property type="match status" value="1"/>
</dbReference>
<dbReference type="InterPro" id="IPR037066">
    <property type="entry name" value="Plug_dom_sf"/>
</dbReference>
<accession>A0A9P1R7D6</accession>
<dbReference type="PANTHER" id="PTHR32552:SF74">
    <property type="entry name" value="HYDROXAMATE SIDEROPHORE RECEPTOR FHUE"/>
    <property type="match status" value="1"/>
</dbReference>
<evidence type="ECO:0000313" key="19">
    <source>
        <dbReference type="Proteomes" id="UP000045039"/>
    </source>
</evidence>
<name>A0A9P1R7D6_PSEAI</name>
<dbReference type="InterPro" id="IPR036942">
    <property type="entry name" value="Beta-barrel_TonB_sf"/>
</dbReference>
<evidence type="ECO:0000259" key="17">
    <source>
        <dbReference type="SMART" id="SM00965"/>
    </source>
</evidence>
<reference evidence="19" key="1">
    <citation type="submission" date="2015-06" db="EMBL/GenBank/DDBJ databases">
        <authorList>
            <person name="Radhakrishnan Rajesh"/>
            <person name="Underwood Anthony"/>
            <person name="Al-Shahib Ali"/>
        </authorList>
    </citation>
    <scope>NUCLEOTIDE SEQUENCE [LARGE SCALE GENOMIC DNA]</scope>
    <source>
        <strain evidence="19">P19_London_7_VIM_2_05_10</strain>
    </source>
</reference>
<dbReference type="SMART" id="SM00965">
    <property type="entry name" value="STN"/>
    <property type="match status" value="1"/>
</dbReference>
<feature type="domain" description="Secretin/TonB short N-terminal" evidence="17">
    <location>
        <begin position="63"/>
        <end position="114"/>
    </location>
</feature>
<keyword evidence="7 16" id="KW-0732">Signal</keyword>
<dbReference type="InterPro" id="IPR000531">
    <property type="entry name" value="Beta-barrel_TonB"/>
</dbReference>
<evidence type="ECO:0000256" key="4">
    <source>
        <dbReference type="ARBA" id="ARBA00022452"/>
    </source>
</evidence>